<dbReference type="EMBL" id="JBIQWL010000001">
    <property type="protein sequence ID" value="MFH8248776.1"/>
    <property type="molecule type" value="Genomic_DNA"/>
</dbReference>
<dbReference type="Pfam" id="PF01243">
    <property type="entry name" value="PNPOx_N"/>
    <property type="match status" value="1"/>
</dbReference>
<sequence length="132" mass="14516">MRELTPAGFEFVRERHLATLSTLAPWGGIHTVPVGFTFHGGILRIITSGDSQKVRNVERNGTATISQLDGAHWVTFQGAATIHRDAEAVAEAVALYAVRYRQPRENPRRVAIHLTPERLMGSARMVEAATDS</sequence>
<dbReference type="InterPro" id="IPR012349">
    <property type="entry name" value="Split_barrel_FMN-bd"/>
</dbReference>
<comment type="caution">
    <text evidence="3">The sequence shown here is derived from an EMBL/GenBank/DDBJ whole genome shotgun (WGS) entry which is preliminary data.</text>
</comment>
<evidence type="ECO:0000313" key="3">
    <source>
        <dbReference type="EMBL" id="MFH8248776.1"/>
    </source>
</evidence>
<gene>
    <name evidence="3" type="ORF">ACH3VR_00230</name>
</gene>
<dbReference type="RefSeq" id="WP_396638736.1">
    <property type="nucleotide sequence ID" value="NZ_JBIQWL010000001.1"/>
</dbReference>
<accession>A0ABW7Q273</accession>
<reference evidence="3 4" key="1">
    <citation type="submission" date="2024-09" db="EMBL/GenBank/DDBJ databases">
        <authorList>
            <person name="Pan X."/>
        </authorList>
    </citation>
    <scope>NUCLEOTIDE SEQUENCE [LARGE SCALE GENOMIC DNA]</scope>
    <source>
        <strain evidence="3 4">B2969</strain>
    </source>
</reference>
<dbReference type="SUPFAM" id="SSF50475">
    <property type="entry name" value="FMN-binding split barrel"/>
    <property type="match status" value="1"/>
</dbReference>
<evidence type="ECO:0000256" key="1">
    <source>
        <dbReference type="ARBA" id="ARBA00023002"/>
    </source>
</evidence>
<proteinExistence type="predicted"/>
<dbReference type="Proteomes" id="UP001610861">
    <property type="component" value="Unassembled WGS sequence"/>
</dbReference>
<dbReference type="InterPro" id="IPR052019">
    <property type="entry name" value="F420H2_bilvrd_red/Heme_oxyg"/>
</dbReference>
<dbReference type="PANTHER" id="PTHR35176:SF1">
    <property type="entry name" value="F420H(2)-DEPENDENT BILIVERDIN REDUCTASE"/>
    <property type="match status" value="1"/>
</dbReference>
<dbReference type="NCBIfam" id="TIGR03618">
    <property type="entry name" value="Rv1155_F420"/>
    <property type="match status" value="1"/>
</dbReference>
<dbReference type="Gene3D" id="2.30.110.10">
    <property type="entry name" value="Electron Transport, Fmn-binding Protein, Chain A"/>
    <property type="match status" value="1"/>
</dbReference>
<name>A0ABW7Q273_9MICO</name>
<dbReference type="PANTHER" id="PTHR35176">
    <property type="entry name" value="HEME OXYGENASE HI_0854-RELATED"/>
    <property type="match status" value="1"/>
</dbReference>
<keyword evidence="1" id="KW-0560">Oxidoreductase</keyword>
<evidence type="ECO:0000259" key="2">
    <source>
        <dbReference type="Pfam" id="PF01243"/>
    </source>
</evidence>
<keyword evidence="4" id="KW-1185">Reference proteome</keyword>
<feature type="domain" description="Pyridoxamine 5'-phosphate oxidase N-terminal" evidence="2">
    <location>
        <begin position="5"/>
        <end position="119"/>
    </location>
</feature>
<protein>
    <submittedName>
        <fullName evidence="3">TIGR03618 family F420-dependent PPOX class oxidoreductase</fullName>
    </submittedName>
</protein>
<organism evidence="3 4">
    <name type="scientific">Microbacterium alkaliflavum</name>
    <dbReference type="NCBI Taxonomy" id="3248839"/>
    <lineage>
        <taxon>Bacteria</taxon>
        <taxon>Bacillati</taxon>
        <taxon>Actinomycetota</taxon>
        <taxon>Actinomycetes</taxon>
        <taxon>Micrococcales</taxon>
        <taxon>Microbacteriaceae</taxon>
        <taxon>Microbacterium</taxon>
    </lineage>
</organism>
<dbReference type="InterPro" id="IPR011576">
    <property type="entry name" value="Pyridox_Oxase_N"/>
</dbReference>
<dbReference type="InterPro" id="IPR019920">
    <property type="entry name" value="F420-binding_dom_put"/>
</dbReference>
<evidence type="ECO:0000313" key="4">
    <source>
        <dbReference type="Proteomes" id="UP001610861"/>
    </source>
</evidence>